<proteinExistence type="predicted"/>
<name>A0A1C3EC75_9PLAN</name>
<evidence type="ECO:0000313" key="3">
    <source>
        <dbReference type="Proteomes" id="UP000094828"/>
    </source>
</evidence>
<dbReference type="EMBL" id="LYDR01000099">
    <property type="protein sequence ID" value="ODA30857.1"/>
    <property type="molecule type" value="Genomic_DNA"/>
</dbReference>
<feature type="compositionally biased region" description="Polar residues" evidence="1">
    <location>
        <begin position="31"/>
        <end position="50"/>
    </location>
</feature>
<feature type="region of interest" description="Disordered" evidence="1">
    <location>
        <begin position="29"/>
        <end position="50"/>
    </location>
</feature>
<evidence type="ECO:0000256" key="1">
    <source>
        <dbReference type="SAM" id="MobiDB-lite"/>
    </source>
</evidence>
<comment type="caution">
    <text evidence="2">The sequence shown here is derived from an EMBL/GenBank/DDBJ whole genome shotgun (WGS) entry which is preliminary data.</text>
</comment>
<evidence type="ECO:0000313" key="2">
    <source>
        <dbReference type="EMBL" id="ODA30857.1"/>
    </source>
</evidence>
<accession>A0A1C3EC75</accession>
<dbReference type="Proteomes" id="UP000094828">
    <property type="component" value="Unassembled WGS sequence"/>
</dbReference>
<protein>
    <submittedName>
        <fullName evidence="2">Uncharacterized protein</fullName>
    </submittedName>
</protein>
<dbReference type="AlphaFoldDB" id="A0A1C3EC75"/>
<reference evidence="2 3" key="1">
    <citation type="submission" date="2016-05" db="EMBL/GenBank/DDBJ databases">
        <title>Genomic and physiological characterization of Planctopirus sp. isolated from fresh water lake.</title>
        <authorList>
            <person name="Subhash Y."/>
            <person name="Ramana C."/>
        </authorList>
    </citation>
    <scope>NUCLEOTIDE SEQUENCE [LARGE SCALE GENOMIC DNA]</scope>
    <source>
        <strain evidence="2 3">JC280</strain>
    </source>
</reference>
<keyword evidence="3" id="KW-1185">Reference proteome</keyword>
<organism evidence="2 3">
    <name type="scientific">Planctopirus hydrillae</name>
    <dbReference type="NCBI Taxonomy" id="1841610"/>
    <lineage>
        <taxon>Bacteria</taxon>
        <taxon>Pseudomonadati</taxon>
        <taxon>Planctomycetota</taxon>
        <taxon>Planctomycetia</taxon>
        <taxon>Planctomycetales</taxon>
        <taxon>Planctomycetaceae</taxon>
        <taxon>Planctopirus</taxon>
    </lineage>
</organism>
<gene>
    <name evidence="2" type="ORF">A6X21_05355</name>
</gene>
<sequence>MRKHPSVTHLKLSGPSACEIAAIRPVHTGNHRNSTSRFEQLQPDPDQSAQYSTDIFSSYTRLTTSGCDWLEPIAED</sequence>